<feature type="region of interest" description="Disordered" evidence="1">
    <location>
        <begin position="77"/>
        <end position="100"/>
    </location>
</feature>
<protein>
    <submittedName>
        <fullName evidence="2">Uncharacterized protein</fullName>
    </submittedName>
</protein>
<comment type="caution">
    <text evidence="2">The sequence shown here is derived from an EMBL/GenBank/DDBJ whole genome shotgun (WGS) entry which is preliminary data.</text>
</comment>
<proteinExistence type="predicted"/>
<dbReference type="Proteomes" id="UP001055247">
    <property type="component" value="Unassembled WGS sequence"/>
</dbReference>
<organism evidence="2 3">
    <name type="scientific">Methylobacterium hispanicum</name>
    <dbReference type="NCBI Taxonomy" id="270350"/>
    <lineage>
        <taxon>Bacteria</taxon>
        <taxon>Pseudomonadati</taxon>
        <taxon>Pseudomonadota</taxon>
        <taxon>Alphaproteobacteria</taxon>
        <taxon>Hyphomicrobiales</taxon>
        <taxon>Methylobacteriaceae</taxon>
        <taxon>Methylobacterium</taxon>
    </lineage>
</organism>
<evidence type="ECO:0000256" key="1">
    <source>
        <dbReference type="SAM" id="MobiDB-lite"/>
    </source>
</evidence>
<keyword evidence="3" id="KW-1185">Reference proteome</keyword>
<name>A0AAV4ZIN4_9HYPH</name>
<reference evidence="2" key="1">
    <citation type="journal article" date="2016" name="Front. Microbiol.">
        <title>Genome Sequence of the Piezophilic, Mesophilic Sulfate-Reducing Bacterium Desulfovibrio indicus J2T.</title>
        <authorList>
            <person name="Cao J."/>
            <person name="Maignien L."/>
            <person name="Shao Z."/>
            <person name="Alain K."/>
            <person name="Jebbar M."/>
        </authorList>
    </citation>
    <scope>NUCLEOTIDE SEQUENCE</scope>
    <source>
        <strain evidence="2">DSM 16372</strain>
    </source>
</reference>
<evidence type="ECO:0000313" key="2">
    <source>
        <dbReference type="EMBL" id="GJD87753.1"/>
    </source>
</evidence>
<reference evidence="2" key="2">
    <citation type="submission" date="2021-08" db="EMBL/GenBank/DDBJ databases">
        <authorList>
            <person name="Tani A."/>
            <person name="Ola A."/>
            <person name="Ogura Y."/>
            <person name="Katsura K."/>
            <person name="Hayashi T."/>
        </authorList>
    </citation>
    <scope>NUCLEOTIDE SEQUENCE</scope>
    <source>
        <strain evidence="2">DSM 16372</strain>
    </source>
</reference>
<accession>A0AAV4ZIN4</accession>
<dbReference type="AlphaFoldDB" id="A0AAV4ZIN4"/>
<sequence>MAGQKGDPVMVDERRFTSFADGETSLELHGLTFENGTDALAVYGNGVFTRDAAGRAALAAVVDVLRRAVAALDEAGPAAQALPDGDGRGDGATSVANPFG</sequence>
<gene>
    <name evidence="2" type="ORF">BHAOGJBA_1258</name>
</gene>
<dbReference type="EMBL" id="BPQO01000004">
    <property type="protein sequence ID" value="GJD87753.1"/>
    <property type="molecule type" value="Genomic_DNA"/>
</dbReference>
<evidence type="ECO:0000313" key="3">
    <source>
        <dbReference type="Proteomes" id="UP001055247"/>
    </source>
</evidence>